<comment type="caution">
    <text evidence="1">The sequence shown here is derived from an EMBL/GenBank/DDBJ whole genome shotgun (WGS) entry which is preliminary data.</text>
</comment>
<reference evidence="1 2" key="1">
    <citation type="submission" date="2021-06" db="EMBL/GenBank/DDBJ databases">
        <title>A haploid diamondback moth (Plutella xylostella L.) genome assembly resolves 31 chromosomes and identifies a diamide resistance mutation.</title>
        <authorList>
            <person name="Ward C.M."/>
            <person name="Perry K.D."/>
            <person name="Baker G."/>
            <person name="Powis K."/>
            <person name="Heckel D.G."/>
            <person name="Baxter S.W."/>
        </authorList>
    </citation>
    <scope>NUCLEOTIDE SEQUENCE [LARGE SCALE GENOMIC DNA]</scope>
    <source>
        <strain evidence="1 2">LV</strain>
        <tissue evidence="1">Single pupa</tissue>
    </source>
</reference>
<dbReference type="EMBL" id="JAHIBW010000014">
    <property type="protein sequence ID" value="KAG7304935.1"/>
    <property type="molecule type" value="Genomic_DNA"/>
</dbReference>
<gene>
    <name evidence="1" type="ORF">JYU34_010349</name>
</gene>
<sequence>MEAAADASNKEIEAKVETITNILKTEINKCDLDTQCLLDKYKSDAPITKDTQIKAVNEIKQFMNNKFSAIEDFKNEGLRIERERGNCIKDLLKEYLHRFITIGHVVPKELKKDFENRIFEANQQLISNCRVYDDMSCQLKIIATEEFMKAKARLNELVFTSKIIDRPVSATKISSQEPMLSYSRRSSSTSCSVNPTYPILKQKPLQVTEKNQYIARVIEIYNTSIAQGYNKLSYHIKHINKERDFKCLEYFDPKVSEVLLKMIERISPRIATCDDYAPEKCLDIWNLHTDLPIILDSLNYFNEAMRNTYLILRDTYSLADAHMMRLGLAQKLTMASLDELMANNDRIQSVNEVEFSVVIKNIATCSDANKMVTVCKNIASLLDRTAELYKRHYETELAHLDQFRNLITPLTDVLKAEIGMFLQNHSMACSCPAMESSIHNSSQIYQAFLKQLHENKALLEFNNACLEKLDSNLQLIEENVQNQASKWIESRANFLRLRHVAKTISHSVRVETVNRCSANRLAVLDLQARRIASHVKAFEDLEHRLLHEASNYLSLEAPELYPLCDWIDRTKAQIEELSANETTDPEVKRLKMNSYKPRVYRYRKLFEQSLIDAIAACEKKSERLIGDGVNGNEYFLSQIKLFYENGTYSAAEAMNESSEISKMTNQVKVSLDRLGNAFRKRQSELLVLADKYIEPVLILLGEMSPSSELPGKKKKKGLKK</sequence>
<protein>
    <submittedName>
        <fullName evidence="1">Uncharacterized protein</fullName>
    </submittedName>
</protein>
<accession>A0ABQ7QJH8</accession>
<evidence type="ECO:0000313" key="2">
    <source>
        <dbReference type="Proteomes" id="UP000823941"/>
    </source>
</evidence>
<evidence type="ECO:0000313" key="1">
    <source>
        <dbReference type="EMBL" id="KAG7304935.1"/>
    </source>
</evidence>
<dbReference type="Proteomes" id="UP000823941">
    <property type="component" value="Chromosome 14"/>
</dbReference>
<keyword evidence="2" id="KW-1185">Reference proteome</keyword>
<organism evidence="1 2">
    <name type="scientific">Plutella xylostella</name>
    <name type="common">Diamondback moth</name>
    <name type="synonym">Plutella maculipennis</name>
    <dbReference type="NCBI Taxonomy" id="51655"/>
    <lineage>
        <taxon>Eukaryota</taxon>
        <taxon>Metazoa</taxon>
        <taxon>Ecdysozoa</taxon>
        <taxon>Arthropoda</taxon>
        <taxon>Hexapoda</taxon>
        <taxon>Insecta</taxon>
        <taxon>Pterygota</taxon>
        <taxon>Neoptera</taxon>
        <taxon>Endopterygota</taxon>
        <taxon>Lepidoptera</taxon>
        <taxon>Glossata</taxon>
        <taxon>Ditrysia</taxon>
        <taxon>Yponomeutoidea</taxon>
        <taxon>Plutellidae</taxon>
        <taxon>Plutella</taxon>
    </lineage>
</organism>
<name>A0ABQ7QJH8_PLUXY</name>
<proteinExistence type="predicted"/>